<evidence type="ECO:0000313" key="9">
    <source>
        <dbReference type="EMBL" id="RQM14314.1"/>
    </source>
</evidence>
<keyword evidence="2" id="KW-0575">Peroxidase</keyword>
<protein>
    <recommendedName>
        <fullName evidence="8">Catalase core domain-containing protein</fullName>
    </recommendedName>
</protein>
<dbReference type="GO" id="GO:0004096">
    <property type="term" value="F:catalase activity"/>
    <property type="evidence" value="ECO:0007669"/>
    <property type="project" value="UniProtKB-EC"/>
</dbReference>
<keyword evidence="7" id="KW-0376">Hydrogen peroxide</keyword>
<dbReference type="GO" id="GO:0005739">
    <property type="term" value="C:mitochondrion"/>
    <property type="evidence" value="ECO:0007669"/>
    <property type="project" value="TreeGrafter"/>
</dbReference>
<evidence type="ECO:0000256" key="5">
    <source>
        <dbReference type="ARBA" id="ARBA00023002"/>
    </source>
</evidence>
<evidence type="ECO:0000313" key="10">
    <source>
        <dbReference type="Proteomes" id="UP000286097"/>
    </source>
</evidence>
<keyword evidence="4" id="KW-0479">Metal-binding</keyword>
<gene>
    <name evidence="9" type="ORF">DD237_003686</name>
</gene>
<dbReference type="EMBL" id="QKXF01000209">
    <property type="protein sequence ID" value="RQM14314.1"/>
    <property type="molecule type" value="Genomic_DNA"/>
</dbReference>
<keyword evidence="5" id="KW-0560">Oxidoreductase</keyword>
<keyword evidence="6" id="KW-0408">Iron</keyword>
<dbReference type="PROSITE" id="PS51402">
    <property type="entry name" value="CATALASE_3"/>
    <property type="match status" value="1"/>
</dbReference>
<evidence type="ECO:0000259" key="8">
    <source>
        <dbReference type="SMART" id="SM01060"/>
    </source>
</evidence>
<reference evidence="9 10" key="1">
    <citation type="submission" date="2018-06" db="EMBL/GenBank/DDBJ databases">
        <title>Comparative genomics of downy mildews reveals potential adaptations to biotrophy.</title>
        <authorList>
            <person name="Fletcher K."/>
            <person name="Klosterman S.J."/>
            <person name="Derevnina L."/>
            <person name="Martin F."/>
            <person name="Koike S."/>
            <person name="Reyes Chin-Wo S."/>
            <person name="Mou B."/>
            <person name="Michelmore R."/>
        </authorList>
    </citation>
    <scope>NUCLEOTIDE SEQUENCE [LARGE SCALE GENOMIC DNA]</scope>
    <source>
        <strain evidence="9 10">R13</strain>
    </source>
</reference>
<dbReference type="SUPFAM" id="SSF56634">
    <property type="entry name" value="Heme-dependent catalase-like"/>
    <property type="match status" value="1"/>
</dbReference>
<dbReference type="GO" id="GO:0020037">
    <property type="term" value="F:heme binding"/>
    <property type="evidence" value="ECO:0007669"/>
    <property type="project" value="InterPro"/>
</dbReference>
<proteinExistence type="inferred from homology"/>
<name>A0A425CBA0_9STRA</name>
<evidence type="ECO:0000256" key="3">
    <source>
        <dbReference type="ARBA" id="ARBA00022617"/>
    </source>
</evidence>
<dbReference type="GO" id="GO:0042744">
    <property type="term" value="P:hydrogen peroxide catabolic process"/>
    <property type="evidence" value="ECO:0007669"/>
    <property type="project" value="UniProtKB-KW"/>
</dbReference>
<dbReference type="AlphaFoldDB" id="A0A425CBA0"/>
<dbReference type="GO" id="GO:0005777">
    <property type="term" value="C:peroxisome"/>
    <property type="evidence" value="ECO:0007669"/>
    <property type="project" value="TreeGrafter"/>
</dbReference>
<dbReference type="Pfam" id="PF00199">
    <property type="entry name" value="Catalase"/>
    <property type="match status" value="1"/>
</dbReference>
<comment type="caution">
    <text evidence="9">The sequence shown here is derived from an EMBL/GenBank/DDBJ whole genome shotgun (WGS) entry which is preliminary data.</text>
</comment>
<sequence length="307" mass="35683">MNFKSGVTGDSILEGMLRVGDEIECGLQFRMRLRSNLYTGEDKWDLVRRSFSFATQYSSQAISTRRIVCQLLTLKDAMVWDFISLRPESLHMQTWLFWNRGILAGYRFMNGYGSNTFSNVNAEWEDDLCEVPFHYKPRYPQYACGRRCLSCWCRPDIANPDLFEAIKGSEFPSWTLRIQTMTPEQAKKLIAIDEATQLLCRIEHLAFLHHTWYTNTFTQVRVFHRKAARDQLAENIATLLVNASEQVQERTLENFSDVDEDYAHRMKTKHSIFNFKKKATAPFNPPRKAFTPVHQQITLSQDAPASI</sequence>
<evidence type="ECO:0000256" key="1">
    <source>
        <dbReference type="ARBA" id="ARBA00005329"/>
    </source>
</evidence>
<comment type="similarity">
    <text evidence="1">Belongs to the catalase family.</text>
</comment>
<dbReference type="Pfam" id="PF06628">
    <property type="entry name" value="Catalase-rel"/>
    <property type="match status" value="1"/>
</dbReference>
<dbReference type="GO" id="GO:0042542">
    <property type="term" value="P:response to hydrogen peroxide"/>
    <property type="evidence" value="ECO:0007669"/>
    <property type="project" value="TreeGrafter"/>
</dbReference>
<dbReference type="PANTHER" id="PTHR11465">
    <property type="entry name" value="CATALASE"/>
    <property type="match status" value="1"/>
</dbReference>
<organism evidence="9 10">
    <name type="scientific">Peronospora effusa</name>
    <dbReference type="NCBI Taxonomy" id="542832"/>
    <lineage>
        <taxon>Eukaryota</taxon>
        <taxon>Sar</taxon>
        <taxon>Stramenopiles</taxon>
        <taxon>Oomycota</taxon>
        <taxon>Peronosporomycetes</taxon>
        <taxon>Peronosporales</taxon>
        <taxon>Peronosporaceae</taxon>
        <taxon>Peronospora</taxon>
    </lineage>
</organism>
<dbReference type="InterPro" id="IPR011614">
    <property type="entry name" value="Catalase_core"/>
</dbReference>
<dbReference type="PANTHER" id="PTHR11465:SF9">
    <property type="entry name" value="CATALASE"/>
    <property type="match status" value="1"/>
</dbReference>
<evidence type="ECO:0000256" key="7">
    <source>
        <dbReference type="ARBA" id="ARBA00023324"/>
    </source>
</evidence>
<dbReference type="VEuPathDB" id="FungiDB:DD237_003686"/>
<keyword evidence="3" id="KW-0349">Heme</keyword>
<dbReference type="SMART" id="SM01060">
    <property type="entry name" value="Catalase"/>
    <property type="match status" value="1"/>
</dbReference>
<dbReference type="InterPro" id="IPR010582">
    <property type="entry name" value="Catalase_immune_responsive"/>
</dbReference>
<dbReference type="GO" id="GO:0046872">
    <property type="term" value="F:metal ion binding"/>
    <property type="evidence" value="ECO:0007669"/>
    <property type="project" value="UniProtKB-KW"/>
</dbReference>
<dbReference type="InterPro" id="IPR018028">
    <property type="entry name" value="Catalase"/>
</dbReference>
<dbReference type="Gene3D" id="2.40.180.10">
    <property type="entry name" value="Catalase core domain"/>
    <property type="match status" value="2"/>
</dbReference>
<evidence type="ECO:0000256" key="4">
    <source>
        <dbReference type="ARBA" id="ARBA00022723"/>
    </source>
</evidence>
<feature type="domain" description="Catalase core" evidence="8">
    <location>
        <begin position="2"/>
        <end position="277"/>
    </location>
</feature>
<accession>A0A425CBA0</accession>
<dbReference type="Proteomes" id="UP000286097">
    <property type="component" value="Unassembled WGS sequence"/>
</dbReference>
<dbReference type="InterPro" id="IPR020835">
    <property type="entry name" value="Catalase_sf"/>
</dbReference>
<evidence type="ECO:0000256" key="6">
    <source>
        <dbReference type="ARBA" id="ARBA00023004"/>
    </source>
</evidence>
<evidence type="ECO:0000256" key="2">
    <source>
        <dbReference type="ARBA" id="ARBA00022559"/>
    </source>
</evidence>